<dbReference type="Gene3D" id="3.40.190.10">
    <property type="entry name" value="Periplasmic binding protein-like II"/>
    <property type="match status" value="4"/>
</dbReference>
<evidence type="ECO:0000256" key="4">
    <source>
        <dbReference type="ARBA" id="ARBA00011529"/>
    </source>
</evidence>
<dbReference type="STRING" id="415015.SAMN05660462_01759"/>
<comment type="similarity">
    <text evidence="3">Belongs to the PstS family.</text>
</comment>
<dbReference type="Pfam" id="PF12849">
    <property type="entry name" value="PBP_like_2"/>
    <property type="match status" value="2"/>
</dbReference>
<evidence type="ECO:0000256" key="7">
    <source>
        <dbReference type="ARBA" id="ARBA00023139"/>
    </source>
</evidence>
<organism evidence="11 12">
    <name type="scientific">Proteiniborus ethanoligenes</name>
    <dbReference type="NCBI Taxonomy" id="415015"/>
    <lineage>
        <taxon>Bacteria</taxon>
        <taxon>Bacillati</taxon>
        <taxon>Bacillota</taxon>
        <taxon>Clostridia</taxon>
        <taxon>Eubacteriales</taxon>
        <taxon>Proteiniborus</taxon>
    </lineage>
</organism>
<proteinExistence type="inferred from homology"/>
<dbReference type="AlphaFoldDB" id="A0A1H3Q0Y8"/>
<dbReference type="RefSeq" id="WP_091729994.1">
    <property type="nucleotide sequence ID" value="NZ_FNQE01000017.1"/>
</dbReference>
<comment type="subcellular location">
    <subcellularLocation>
        <location evidence="2">Cell membrane</location>
        <topology evidence="2">Lipid-anchor</topology>
    </subcellularLocation>
</comment>
<evidence type="ECO:0000313" key="11">
    <source>
        <dbReference type="EMBL" id="SDZ07214.1"/>
    </source>
</evidence>
<keyword evidence="7" id="KW-0564">Palmitate</keyword>
<evidence type="ECO:0000256" key="1">
    <source>
        <dbReference type="ARBA" id="ARBA00002841"/>
    </source>
</evidence>
<evidence type="ECO:0000256" key="8">
    <source>
        <dbReference type="ARBA" id="ARBA00023288"/>
    </source>
</evidence>
<comment type="subunit">
    <text evidence="4">The complex is composed of two ATP-binding proteins (PstB), two transmembrane proteins (PstC and PstA) and a solute-binding protein (PstS).</text>
</comment>
<evidence type="ECO:0000256" key="6">
    <source>
        <dbReference type="ARBA" id="ARBA00022729"/>
    </source>
</evidence>
<dbReference type="GO" id="GO:0006817">
    <property type="term" value="P:phosphate ion transport"/>
    <property type="evidence" value="ECO:0007669"/>
    <property type="project" value="UniProtKB-KW"/>
</dbReference>
<dbReference type="InterPro" id="IPR024370">
    <property type="entry name" value="PBP_domain"/>
</dbReference>
<evidence type="ECO:0000256" key="2">
    <source>
        <dbReference type="ARBA" id="ARBA00004193"/>
    </source>
</evidence>
<evidence type="ECO:0000259" key="10">
    <source>
        <dbReference type="Pfam" id="PF12849"/>
    </source>
</evidence>
<keyword evidence="6 9" id="KW-0732">Signal</keyword>
<evidence type="ECO:0000256" key="3">
    <source>
        <dbReference type="ARBA" id="ARBA00008725"/>
    </source>
</evidence>
<feature type="chain" id="PRO_5038598381" evidence="9">
    <location>
        <begin position="20"/>
        <end position="292"/>
    </location>
</feature>
<dbReference type="PANTHER" id="PTHR30570">
    <property type="entry name" value="PERIPLASMIC PHOSPHATE BINDING COMPONENT OF PHOSPHATE ABC TRANSPORTER"/>
    <property type="match status" value="1"/>
</dbReference>
<protein>
    <submittedName>
        <fullName evidence="11">Phosphate ABC transporter substrate-binding protein, PhoT family (TC 3.A.1.7.1)</fullName>
    </submittedName>
</protein>
<accession>A0A1H3Q0Y8</accession>
<dbReference type="PANTHER" id="PTHR30570:SF1">
    <property type="entry name" value="PHOSPHATE-BINDING PROTEIN PSTS"/>
    <property type="match status" value="1"/>
</dbReference>
<keyword evidence="12" id="KW-1185">Reference proteome</keyword>
<dbReference type="GO" id="GO:0005886">
    <property type="term" value="C:plasma membrane"/>
    <property type="evidence" value="ECO:0007669"/>
    <property type="project" value="UniProtKB-SubCell"/>
</dbReference>
<evidence type="ECO:0000313" key="12">
    <source>
        <dbReference type="Proteomes" id="UP000198625"/>
    </source>
</evidence>
<name>A0A1H3Q0Y8_9FIRM</name>
<evidence type="ECO:0000256" key="9">
    <source>
        <dbReference type="SAM" id="SignalP"/>
    </source>
</evidence>
<dbReference type="PROSITE" id="PS51257">
    <property type="entry name" value="PROKAR_LIPOPROTEIN"/>
    <property type="match status" value="1"/>
</dbReference>
<dbReference type="Proteomes" id="UP000198625">
    <property type="component" value="Unassembled WGS sequence"/>
</dbReference>
<dbReference type="InterPro" id="IPR050811">
    <property type="entry name" value="Phosphate_ABC_transporter"/>
</dbReference>
<keyword evidence="5" id="KW-0592">Phosphate transport</keyword>
<dbReference type="OrthoDB" id="9790048at2"/>
<dbReference type="EMBL" id="FNQE01000017">
    <property type="protein sequence ID" value="SDZ07214.1"/>
    <property type="molecule type" value="Genomic_DNA"/>
</dbReference>
<reference evidence="11 12" key="1">
    <citation type="submission" date="2016-10" db="EMBL/GenBank/DDBJ databases">
        <authorList>
            <person name="de Groot N.N."/>
        </authorList>
    </citation>
    <scope>NUCLEOTIDE SEQUENCE [LARGE SCALE GENOMIC DNA]</scope>
    <source>
        <strain evidence="11 12">DSM 21650</strain>
    </source>
</reference>
<sequence length="292" mass="31358">MKKLILLMLLIMVVSVAFVGCSNSETGFNAKKEISVISREDGSGTRGAFIELLHIEEKDSSGKKVDNTTKEAIIANKTDVMLTNVSGDTYAIGYVSLGSLNDNVKALMIDDSAANVENIKNGSYKIARPFNIAIKGEATGLKKDFIDFILSLEGQAVVAKSYIQINDNAPVYNGTKPSGKIVVAGSSSVTPIMEKLKEAYIAINPNATIEIQQSDSSTGMQAAIDGTCDIGMASRDLKDSEKELLNSMEIALDGIAVIVNNENPLKNLTSEDVKKIFTGEYTTWDTVLNGDK</sequence>
<keyword evidence="8" id="KW-0449">Lipoprotein</keyword>
<keyword evidence="5" id="KW-0813">Transport</keyword>
<dbReference type="SUPFAM" id="SSF53850">
    <property type="entry name" value="Periplasmic binding protein-like II"/>
    <property type="match status" value="2"/>
</dbReference>
<feature type="domain" description="PBP" evidence="10">
    <location>
        <begin position="28"/>
        <end position="151"/>
    </location>
</feature>
<comment type="function">
    <text evidence="1">Part of the ABC transporter complex PstSACB involved in phosphate import.</text>
</comment>
<feature type="domain" description="PBP" evidence="10">
    <location>
        <begin position="173"/>
        <end position="286"/>
    </location>
</feature>
<gene>
    <name evidence="11" type="ORF">SAMN05660462_01759</name>
</gene>
<feature type="signal peptide" evidence="9">
    <location>
        <begin position="1"/>
        <end position="19"/>
    </location>
</feature>
<evidence type="ECO:0000256" key="5">
    <source>
        <dbReference type="ARBA" id="ARBA00022592"/>
    </source>
</evidence>